<proteinExistence type="predicted"/>
<dbReference type="HOGENOM" id="CLU_2305645_0_0_1"/>
<organism evidence="1 2">
    <name type="scientific">Botryotinia fuckeliana (strain T4)</name>
    <name type="common">Noble rot fungus</name>
    <name type="synonym">Botrytis cinerea</name>
    <dbReference type="NCBI Taxonomy" id="999810"/>
    <lineage>
        <taxon>Eukaryota</taxon>
        <taxon>Fungi</taxon>
        <taxon>Dikarya</taxon>
        <taxon>Ascomycota</taxon>
        <taxon>Pezizomycotina</taxon>
        <taxon>Leotiomycetes</taxon>
        <taxon>Helotiales</taxon>
        <taxon>Sclerotiniaceae</taxon>
        <taxon>Botrytis</taxon>
    </lineage>
</organism>
<sequence length="100" mass="11252">MDTSLQGFTIDTPYSFTVLQPHIAIQESGAHFFCPPAHISCNNIPRRTGTSSHIDVVTSILQGHSSIKGHGYITEYYSLSSLVNRLERKSMRYIDHIQTE</sequence>
<gene>
    <name evidence="1" type="ORF">BofuT4_P037450.1</name>
</gene>
<dbReference type="AlphaFoldDB" id="G2Y525"/>
<reference evidence="2" key="1">
    <citation type="journal article" date="2011" name="PLoS Genet.">
        <title>Genomic analysis of the necrotrophic fungal pathogens Sclerotinia sclerotiorum and Botrytis cinerea.</title>
        <authorList>
            <person name="Amselem J."/>
            <person name="Cuomo C.A."/>
            <person name="van Kan J.A."/>
            <person name="Viaud M."/>
            <person name="Benito E.P."/>
            <person name="Couloux A."/>
            <person name="Coutinho P.M."/>
            <person name="de Vries R.P."/>
            <person name="Dyer P.S."/>
            <person name="Fillinger S."/>
            <person name="Fournier E."/>
            <person name="Gout L."/>
            <person name="Hahn M."/>
            <person name="Kohn L."/>
            <person name="Lapalu N."/>
            <person name="Plummer K.M."/>
            <person name="Pradier J.M."/>
            <person name="Quevillon E."/>
            <person name="Sharon A."/>
            <person name="Simon A."/>
            <person name="ten Have A."/>
            <person name="Tudzynski B."/>
            <person name="Tudzynski P."/>
            <person name="Wincker P."/>
            <person name="Andrew M."/>
            <person name="Anthouard V."/>
            <person name="Beever R.E."/>
            <person name="Beffa R."/>
            <person name="Benoit I."/>
            <person name="Bouzid O."/>
            <person name="Brault B."/>
            <person name="Chen Z."/>
            <person name="Choquer M."/>
            <person name="Collemare J."/>
            <person name="Cotton P."/>
            <person name="Danchin E.G."/>
            <person name="Da Silva C."/>
            <person name="Gautier A."/>
            <person name="Giraud C."/>
            <person name="Giraud T."/>
            <person name="Gonzalez C."/>
            <person name="Grossetete S."/>
            <person name="Guldener U."/>
            <person name="Henrissat B."/>
            <person name="Howlett B.J."/>
            <person name="Kodira C."/>
            <person name="Kretschmer M."/>
            <person name="Lappartient A."/>
            <person name="Leroch M."/>
            <person name="Levis C."/>
            <person name="Mauceli E."/>
            <person name="Neuveglise C."/>
            <person name="Oeser B."/>
            <person name="Pearson M."/>
            <person name="Poulain J."/>
            <person name="Poussereau N."/>
            <person name="Quesneville H."/>
            <person name="Rascle C."/>
            <person name="Schumacher J."/>
            <person name="Segurens B."/>
            <person name="Sexton A."/>
            <person name="Silva E."/>
            <person name="Sirven C."/>
            <person name="Soanes D.M."/>
            <person name="Talbot N.J."/>
            <person name="Templeton M."/>
            <person name="Yandava C."/>
            <person name="Yarden O."/>
            <person name="Zeng Q."/>
            <person name="Rollins J.A."/>
            <person name="Lebrun M.H."/>
            <person name="Dickman M."/>
        </authorList>
    </citation>
    <scope>NUCLEOTIDE SEQUENCE [LARGE SCALE GENOMIC DNA]</scope>
    <source>
        <strain evidence="2">T4</strain>
    </source>
</reference>
<name>G2Y525_BOTF4</name>
<evidence type="ECO:0000313" key="2">
    <source>
        <dbReference type="Proteomes" id="UP000008177"/>
    </source>
</evidence>
<protein>
    <submittedName>
        <fullName evidence="1">Uncharacterized protein</fullName>
    </submittedName>
</protein>
<evidence type="ECO:0000313" key="1">
    <source>
        <dbReference type="EMBL" id="CCD47765.1"/>
    </source>
</evidence>
<dbReference type="InParanoid" id="G2Y525"/>
<dbReference type="Proteomes" id="UP000008177">
    <property type="component" value="Unplaced contigs"/>
</dbReference>
<dbReference type="EMBL" id="FQ790287">
    <property type="protein sequence ID" value="CCD47765.1"/>
    <property type="molecule type" value="Genomic_DNA"/>
</dbReference>
<accession>G2Y525</accession>